<sequence length="483" mass="53046">MKLLNKIEIKEALNGTNEFPNEAVPKHKLKSIGSFIGVVIGEHTTATEFVIGPLFVLHGASVSDVFLGLLLGNLMAMLSWALICAPVAVKTRHTIHIELRRIAGTGLLTIYNIIKAMMFCVVVSATLIVSASAVGPFLGVTPPGLTDLHISSFNWVWLILAVGTVVMFISVLGFDYIVKFANVFAPWIPLVFIGSGIAILPKLGVHNLEDFWRVANESIWTGNPVTKETNYSLIHIFIFSWLCNSTMHLGLSDMSIYRFAKKSSYGFISGLGVYIGHLLTWLSSGILCAVAIKQGNNNPSPGELAYLGAGFTGIVCVIFSGFTSAVPTMYRVGLAVQSSLKRFKFWQITLCMSIISIVLACFPVVVAKLDHILGIGALILSPLGAVIFADHFILPKLGLKTFGAERDKIYINPPVMSAWIGSVSISYVIFNFLGLDYYFFVAFPCWVFCLFLYVGLTHIQQKYMAKKPTFDVFINNDDKVMME</sequence>
<dbReference type="EMBL" id="CP076133">
    <property type="protein sequence ID" value="QWG04889.1"/>
    <property type="molecule type" value="Genomic_DNA"/>
</dbReference>
<dbReference type="KEGG" id="fya:KMW28_20920"/>
<dbReference type="GO" id="GO:0005886">
    <property type="term" value="C:plasma membrane"/>
    <property type="evidence" value="ECO:0007669"/>
    <property type="project" value="TreeGrafter"/>
</dbReference>
<evidence type="ECO:0000313" key="3">
    <source>
        <dbReference type="Proteomes" id="UP000678679"/>
    </source>
</evidence>
<feature type="transmembrane region" description="Helical" evidence="1">
    <location>
        <begin position="65"/>
        <end position="89"/>
    </location>
</feature>
<feature type="transmembrane region" description="Helical" evidence="1">
    <location>
        <begin position="372"/>
        <end position="394"/>
    </location>
</feature>
<feature type="transmembrane region" description="Helical" evidence="1">
    <location>
        <begin position="184"/>
        <end position="203"/>
    </location>
</feature>
<feature type="transmembrane region" description="Helical" evidence="1">
    <location>
        <begin position="271"/>
        <end position="292"/>
    </location>
</feature>
<keyword evidence="1" id="KW-0472">Membrane</keyword>
<dbReference type="Gene3D" id="1.10.4160.10">
    <property type="entry name" value="Hydantoin permease"/>
    <property type="match status" value="1"/>
</dbReference>
<dbReference type="GO" id="GO:0015209">
    <property type="term" value="F:cytosine transmembrane transporter activity"/>
    <property type="evidence" value="ECO:0007669"/>
    <property type="project" value="InterPro"/>
</dbReference>
<dbReference type="PANTHER" id="PTHR30569:SF0">
    <property type="entry name" value="CYTOSINE PERMEASE"/>
    <property type="match status" value="1"/>
</dbReference>
<dbReference type="AlphaFoldDB" id="A0AAX1NBD4"/>
<feature type="transmembrane region" description="Helical" evidence="1">
    <location>
        <begin position="345"/>
        <end position="366"/>
    </location>
</feature>
<keyword evidence="1" id="KW-1133">Transmembrane helix</keyword>
<name>A0AAX1NBD4_9BACT</name>
<evidence type="ECO:0000256" key="1">
    <source>
        <dbReference type="SAM" id="Phobius"/>
    </source>
</evidence>
<feature type="transmembrane region" description="Helical" evidence="1">
    <location>
        <begin position="415"/>
        <end position="433"/>
    </location>
</feature>
<evidence type="ECO:0000313" key="2">
    <source>
        <dbReference type="EMBL" id="QWG04889.1"/>
    </source>
</evidence>
<dbReference type="Proteomes" id="UP000678679">
    <property type="component" value="Chromosome 2"/>
</dbReference>
<protein>
    <recommendedName>
        <fullName evidence="4">Cytosine permease</fullName>
    </recommendedName>
</protein>
<organism evidence="2 3">
    <name type="scientific">Flammeovirga yaeyamensis</name>
    <dbReference type="NCBI Taxonomy" id="367791"/>
    <lineage>
        <taxon>Bacteria</taxon>
        <taxon>Pseudomonadati</taxon>
        <taxon>Bacteroidota</taxon>
        <taxon>Cytophagia</taxon>
        <taxon>Cytophagales</taxon>
        <taxon>Flammeovirgaceae</taxon>
        <taxon>Flammeovirga</taxon>
    </lineage>
</organism>
<proteinExistence type="predicted"/>
<evidence type="ECO:0008006" key="4">
    <source>
        <dbReference type="Google" id="ProtNLM"/>
    </source>
</evidence>
<gene>
    <name evidence="2" type="ORF">KMW28_20920</name>
</gene>
<dbReference type="InterPro" id="IPR030191">
    <property type="entry name" value="CodB"/>
</dbReference>
<feature type="transmembrane region" description="Helical" evidence="1">
    <location>
        <begin position="233"/>
        <end position="251"/>
    </location>
</feature>
<keyword evidence="3" id="KW-1185">Reference proteome</keyword>
<accession>A0AAX1NBD4</accession>
<feature type="transmembrane region" description="Helical" evidence="1">
    <location>
        <begin position="110"/>
        <end position="135"/>
    </location>
</feature>
<reference evidence="2 3" key="1">
    <citation type="submission" date="2021-05" db="EMBL/GenBank/DDBJ databases">
        <title>Comparative genomic studies on the polysaccharide-degrading batcterial strains of the Flammeovirga genus.</title>
        <authorList>
            <person name="Zewei F."/>
            <person name="Zheng Z."/>
            <person name="Yu L."/>
            <person name="Ruyue G."/>
            <person name="Yanhong M."/>
            <person name="Yuanyuan C."/>
            <person name="Jingyan G."/>
            <person name="Wenjun H."/>
        </authorList>
    </citation>
    <scope>NUCLEOTIDE SEQUENCE [LARGE SCALE GENOMIC DNA]</scope>
    <source>
        <strain evidence="2 3">NBRC:100898</strain>
    </source>
</reference>
<dbReference type="PANTHER" id="PTHR30569">
    <property type="entry name" value="CYTOSINE TRANSPORTER CODB"/>
    <property type="match status" value="1"/>
</dbReference>
<feature type="transmembrane region" description="Helical" evidence="1">
    <location>
        <begin position="155"/>
        <end position="177"/>
    </location>
</feature>
<keyword evidence="1" id="KW-0812">Transmembrane</keyword>
<dbReference type="RefSeq" id="WP_169662411.1">
    <property type="nucleotide sequence ID" value="NZ_CP076133.1"/>
</dbReference>
<feature type="transmembrane region" description="Helical" evidence="1">
    <location>
        <begin position="304"/>
        <end position="325"/>
    </location>
</feature>
<feature type="transmembrane region" description="Helical" evidence="1">
    <location>
        <begin position="439"/>
        <end position="459"/>
    </location>
</feature>